<gene>
    <name evidence="1" type="ORF">LCGC14_1440020</name>
</gene>
<accession>A0A0F9M1J4</accession>
<dbReference type="EMBL" id="LAZR01009805">
    <property type="protein sequence ID" value="KKM70505.1"/>
    <property type="molecule type" value="Genomic_DNA"/>
</dbReference>
<comment type="caution">
    <text evidence="1">The sequence shown here is derived from an EMBL/GenBank/DDBJ whole genome shotgun (WGS) entry which is preliminary data.</text>
</comment>
<evidence type="ECO:0000313" key="1">
    <source>
        <dbReference type="EMBL" id="KKM70505.1"/>
    </source>
</evidence>
<dbReference type="AlphaFoldDB" id="A0A0F9M1J4"/>
<proteinExistence type="predicted"/>
<protein>
    <submittedName>
        <fullName evidence="1">Uncharacterized protein</fullName>
    </submittedName>
</protein>
<sequence>MSTDRLDIIEKNLKSKSIEEYEIYLIEKENFETIFLKTQPETEREVIDFEYFIRILKQKGEETGIGVVKGNSLDSTEIL</sequence>
<feature type="non-terminal residue" evidence="1">
    <location>
        <position position="79"/>
    </location>
</feature>
<name>A0A0F9M1J4_9ZZZZ</name>
<organism evidence="1">
    <name type="scientific">marine sediment metagenome</name>
    <dbReference type="NCBI Taxonomy" id="412755"/>
    <lineage>
        <taxon>unclassified sequences</taxon>
        <taxon>metagenomes</taxon>
        <taxon>ecological metagenomes</taxon>
    </lineage>
</organism>
<reference evidence="1" key="1">
    <citation type="journal article" date="2015" name="Nature">
        <title>Complex archaea that bridge the gap between prokaryotes and eukaryotes.</title>
        <authorList>
            <person name="Spang A."/>
            <person name="Saw J.H."/>
            <person name="Jorgensen S.L."/>
            <person name="Zaremba-Niedzwiedzka K."/>
            <person name="Martijn J."/>
            <person name="Lind A.E."/>
            <person name="van Eijk R."/>
            <person name="Schleper C."/>
            <person name="Guy L."/>
            <person name="Ettema T.J."/>
        </authorList>
    </citation>
    <scope>NUCLEOTIDE SEQUENCE</scope>
</reference>